<dbReference type="Pfam" id="PF00144">
    <property type="entry name" value="Beta-lactamase"/>
    <property type="match status" value="1"/>
</dbReference>
<dbReference type="InterPro" id="IPR050789">
    <property type="entry name" value="Diverse_Enzym_Activities"/>
</dbReference>
<dbReference type="STRING" id="1077936.SAMN05421545_3399"/>
<dbReference type="EMBL" id="FTNM01000005">
    <property type="protein sequence ID" value="SIR37122.1"/>
    <property type="molecule type" value="Genomic_DNA"/>
</dbReference>
<dbReference type="OrthoDB" id="9773047at2"/>
<dbReference type="InterPro" id="IPR012338">
    <property type="entry name" value="Beta-lactam/transpept-like"/>
</dbReference>
<dbReference type="Gene3D" id="3.40.710.10">
    <property type="entry name" value="DD-peptidase/beta-lactamase superfamily"/>
    <property type="match status" value="1"/>
</dbReference>
<organism evidence="2 3">
    <name type="scientific">Pontibacter lucknowensis</name>
    <dbReference type="NCBI Taxonomy" id="1077936"/>
    <lineage>
        <taxon>Bacteria</taxon>
        <taxon>Pseudomonadati</taxon>
        <taxon>Bacteroidota</taxon>
        <taxon>Cytophagia</taxon>
        <taxon>Cytophagales</taxon>
        <taxon>Hymenobacteraceae</taxon>
        <taxon>Pontibacter</taxon>
    </lineage>
</organism>
<dbReference type="PANTHER" id="PTHR43283">
    <property type="entry name" value="BETA-LACTAMASE-RELATED"/>
    <property type="match status" value="1"/>
</dbReference>
<dbReference type="Proteomes" id="UP000185924">
    <property type="component" value="Unassembled WGS sequence"/>
</dbReference>
<accession>A0A1N7ADH4</accession>
<name>A0A1N7ADH4_9BACT</name>
<dbReference type="SUPFAM" id="SSF56601">
    <property type="entry name" value="beta-lactamase/transpeptidase-like"/>
    <property type="match status" value="1"/>
</dbReference>
<feature type="domain" description="Beta-lactamase-related" evidence="1">
    <location>
        <begin position="78"/>
        <end position="361"/>
    </location>
</feature>
<protein>
    <submittedName>
        <fullName evidence="2">CubicO group peptidase, beta-lactamase class C family</fullName>
    </submittedName>
</protein>
<evidence type="ECO:0000259" key="1">
    <source>
        <dbReference type="Pfam" id="PF00144"/>
    </source>
</evidence>
<dbReference type="AlphaFoldDB" id="A0A1N7ADH4"/>
<dbReference type="RefSeq" id="WP_076422941.1">
    <property type="nucleotide sequence ID" value="NZ_FTNM01000005.1"/>
</dbReference>
<evidence type="ECO:0000313" key="2">
    <source>
        <dbReference type="EMBL" id="SIR37122.1"/>
    </source>
</evidence>
<dbReference type="InterPro" id="IPR001466">
    <property type="entry name" value="Beta-lactam-related"/>
</dbReference>
<keyword evidence="3" id="KW-1185">Reference proteome</keyword>
<proteinExistence type="predicted"/>
<dbReference type="PANTHER" id="PTHR43283:SF7">
    <property type="entry name" value="BETA-LACTAMASE-RELATED DOMAIN-CONTAINING PROTEIN"/>
    <property type="match status" value="1"/>
</dbReference>
<gene>
    <name evidence="2" type="ORF">SAMN05421545_3399</name>
</gene>
<sequence length="383" mass="43450">MNRKTKRFGIGFILVIGLAAAWLHMADKNYVYKALYHNFADIDDHLIFHQRKIKAADEPQPWPLATNYNQLTLPQKLQQLHKELESVAFVVVHRDSLLYEQYWDGYSEESLSNSFSVAKSIVSILVGIALKEGAIQSIDQPVGDFLPDFREGAKAKITLRHLLWMSSGLNWDESYGNPFSVTTEAYYGSDLKKVIRRLEAVEEPGQAFSYKSGDTQILAFVLEAATGQRLADYAEEKLWRPLGAEQKAEWSIDHPLGNEKAYCCFFSNARDFARIGQLYLQKGIWQGDTLVSPEYVQASLTPSGLTDANTGDPTRHYGYQWWLLPDYKGQSIFYARGILGQYIIVIPEKELVIVRLGKKRGERINHHPAEVTGMIDAVNQMVP</sequence>
<evidence type="ECO:0000313" key="3">
    <source>
        <dbReference type="Proteomes" id="UP000185924"/>
    </source>
</evidence>
<reference evidence="3" key="1">
    <citation type="submission" date="2017-01" db="EMBL/GenBank/DDBJ databases">
        <authorList>
            <person name="Varghese N."/>
            <person name="Submissions S."/>
        </authorList>
    </citation>
    <scope>NUCLEOTIDE SEQUENCE [LARGE SCALE GENOMIC DNA]</scope>
    <source>
        <strain evidence="3">DM9</strain>
    </source>
</reference>